<dbReference type="EMBL" id="WDCG01000030">
    <property type="protein sequence ID" value="KAB6419550.1"/>
    <property type="molecule type" value="Genomic_DNA"/>
</dbReference>
<dbReference type="Proteomes" id="UP000284495">
    <property type="component" value="Unassembled WGS sequence"/>
</dbReference>
<gene>
    <name evidence="4" type="ORF">DW027_06115</name>
    <name evidence="3" type="ORF">DWW25_09480</name>
    <name evidence="1" type="ORF">GA560_22160</name>
    <name evidence="2" type="ORF">GAZ26_21010</name>
</gene>
<evidence type="ECO:0000313" key="2">
    <source>
        <dbReference type="EMBL" id="KAB6419550.1"/>
    </source>
</evidence>
<reference evidence="7 8" key="2">
    <citation type="journal article" date="2019" name="Nat. Med.">
        <title>A library of human gut bacterial isolates paired with longitudinal multiomics data enables mechanistic microbiome research.</title>
        <authorList>
            <person name="Poyet M."/>
            <person name="Groussin M."/>
            <person name="Gibbons S.M."/>
            <person name="Avila-Pacheco J."/>
            <person name="Jiang X."/>
            <person name="Kearney S.M."/>
            <person name="Perrotta A.R."/>
            <person name="Berdy B."/>
            <person name="Zhao S."/>
            <person name="Lieberman T.D."/>
            <person name="Swanson P.K."/>
            <person name="Smith M."/>
            <person name="Roesemann S."/>
            <person name="Alexander J.E."/>
            <person name="Rich S.A."/>
            <person name="Livny J."/>
            <person name="Vlamakis H."/>
            <person name="Clish C."/>
            <person name="Bullock K."/>
            <person name="Deik A."/>
            <person name="Scott J."/>
            <person name="Pierce K.A."/>
            <person name="Xavier R.J."/>
            <person name="Alm E.J."/>
        </authorList>
    </citation>
    <scope>NUCLEOTIDE SEQUENCE [LARGE SCALE GENOMIC DNA]</scope>
    <source>
        <strain evidence="2 7">BIOML-A7</strain>
        <strain evidence="1 8">BIOML-A73</strain>
    </source>
</reference>
<comment type="caution">
    <text evidence="4">The sequence shown here is derived from an EMBL/GenBank/DDBJ whole genome shotgun (WGS) entry which is preliminary data.</text>
</comment>
<reference evidence="5 6" key="1">
    <citation type="submission" date="2018-08" db="EMBL/GenBank/DDBJ databases">
        <title>A genome reference for cultivated species of the human gut microbiota.</title>
        <authorList>
            <person name="Zou Y."/>
            <person name="Xue W."/>
            <person name="Luo G."/>
        </authorList>
    </citation>
    <scope>NUCLEOTIDE SEQUENCE [LARGE SCALE GENOMIC DNA]</scope>
    <source>
        <strain evidence="3 5">AF14-7</strain>
        <strain evidence="4 6">AF38-2</strain>
    </source>
</reference>
<organism evidence="4 6">
    <name type="scientific">Bacteroides xylanisolvens</name>
    <dbReference type="NCBI Taxonomy" id="371601"/>
    <lineage>
        <taxon>Bacteria</taxon>
        <taxon>Pseudomonadati</taxon>
        <taxon>Bacteroidota</taxon>
        <taxon>Bacteroidia</taxon>
        <taxon>Bacteroidales</taxon>
        <taxon>Bacteroidaceae</taxon>
        <taxon>Bacteroides</taxon>
    </lineage>
</organism>
<dbReference type="Pfam" id="PF14055">
    <property type="entry name" value="NVEALA"/>
    <property type="match status" value="1"/>
</dbReference>
<evidence type="ECO:0000313" key="5">
    <source>
        <dbReference type="Proteomes" id="UP000283369"/>
    </source>
</evidence>
<proteinExistence type="predicted"/>
<evidence type="ECO:0000313" key="8">
    <source>
        <dbReference type="Proteomes" id="UP000474077"/>
    </source>
</evidence>
<evidence type="ECO:0008006" key="9">
    <source>
        <dbReference type="Google" id="ProtNLM"/>
    </source>
</evidence>
<dbReference type="RefSeq" id="WP_049702662.1">
    <property type="nucleotide sequence ID" value="NZ_CP042282.1"/>
</dbReference>
<evidence type="ECO:0000313" key="3">
    <source>
        <dbReference type="EMBL" id="RGV15091.1"/>
    </source>
</evidence>
<dbReference type="InterPro" id="IPR025905">
    <property type="entry name" value="NVEALA"/>
</dbReference>
<name>A0A415KV19_9BACE</name>
<evidence type="ECO:0000313" key="7">
    <source>
        <dbReference type="Proteomes" id="UP000471447"/>
    </source>
</evidence>
<dbReference type="EMBL" id="QRYV01000019">
    <property type="protein sequence ID" value="RGV15091.1"/>
    <property type="molecule type" value="Genomic_DNA"/>
</dbReference>
<dbReference type="Proteomes" id="UP000474077">
    <property type="component" value="Unassembled WGS sequence"/>
</dbReference>
<protein>
    <recommendedName>
        <fullName evidence="9">NVEALA protein</fullName>
    </recommendedName>
</protein>
<sequence length="121" mass="13460">MKKRLFITSILVAVVTVMAGYNVYTSQNNVEVSDLILTNVEALASNNESDFGWTCEPYVTDHYTESRWDYENGCNASTVVDTYDCNSGLVGSCRTGYIQFYYDCGGHETGRNDQTSTGGCW</sequence>
<dbReference type="EMBL" id="WDER01000089">
    <property type="protein sequence ID" value="KAB6078665.1"/>
    <property type="molecule type" value="Genomic_DNA"/>
</dbReference>
<dbReference type="AlphaFoldDB" id="A0A415KV19"/>
<dbReference type="Proteomes" id="UP000283369">
    <property type="component" value="Unassembled WGS sequence"/>
</dbReference>
<accession>A0A415KV19</accession>
<evidence type="ECO:0000313" key="4">
    <source>
        <dbReference type="EMBL" id="RHL40048.1"/>
    </source>
</evidence>
<dbReference type="EMBL" id="QROO01000006">
    <property type="protein sequence ID" value="RHL40048.1"/>
    <property type="molecule type" value="Genomic_DNA"/>
</dbReference>
<evidence type="ECO:0000313" key="1">
    <source>
        <dbReference type="EMBL" id="KAB6078665.1"/>
    </source>
</evidence>
<evidence type="ECO:0000313" key="6">
    <source>
        <dbReference type="Proteomes" id="UP000284495"/>
    </source>
</evidence>
<dbReference type="Proteomes" id="UP000471447">
    <property type="component" value="Unassembled WGS sequence"/>
</dbReference>